<sequence length="44" mass="4801">MTSLHLPLVNWSNGVIMIAVFAAVCITLVGIVLMLMNGDKKKEE</sequence>
<dbReference type="EMBL" id="SNZW01000018">
    <property type="protein sequence ID" value="TDS12055.1"/>
    <property type="molecule type" value="Genomic_DNA"/>
</dbReference>
<keyword evidence="3" id="KW-1185">Reference proteome</keyword>
<feature type="transmembrane region" description="Helical" evidence="1">
    <location>
        <begin position="15"/>
        <end position="36"/>
    </location>
</feature>
<dbReference type="AlphaFoldDB" id="A0A4R7CY76"/>
<name>A0A4R7CY76_9FLAO</name>
<keyword evidence="1" id="KW-0472">Membrane</keyword>
<evidence type="ECO:0000256" key="1">
    <source>
        <dbReference type="SAM" id="Phobius"/>
    </source>
</evidence>
<dbReference type="RefSeq" id="WP_262711606.1">
    <property type="nucleotide sequence ID" value="NZ_SNZW01000018.1"/>
</dbReference>
<organism evidence="2 3">
    <name type="scientific">Maribacter caenipelagi</name>
    <dbReference type="NCBI Taxonomy" id="1447781"/>
    <lineage>
        <taxon>Bacteria</taxon>
        <taxon>Pseudomonadati</taxon>
        <taxon>Bacteroidota</taxon>
        <taxon>Flavobacteriia</taxon>
        <taxon>Flavobacteriales</taxon>
        <taxon>Flavobacteriaceae</taxon>
        <taxon>Maribacter</taxon>
    </lineage>
</organism>
<reference evidence="2 3" key="1">
    <citation type="submission" date="2019-03" db="EMBL/GenBank/DDBJ databases">
        <title>Genomic Encyclopedia of Type Strains, Phase III (KMG-III): the genomes of soil and plant-associated and newly described type strains.</title>
        <authorList>
            <person name="Whitman W."/>
        </authorList>
    </citation>
    <scope>NUCLEOTIDE SEQUENCE [LARGE SCALE GENOMIC DNA]</scope>
    <source>
        <strain evidence="2 3">CECT 8455</strain>
    </source>
</reference>
<keyword evidence="1" id="KW-0812">Transmembrane</keyword>
<comment type="caution">
    <text evidence="2">The sequence shown here is derived from an EMBL/GenBank/DDBJ whole genome shotgun (WGS) entry which is preliminary data.</text>
</comment>
<evidence type="ECO:0000313" key="2">
    <source>
        <dbReference type="EMBL" id="TDS12055.1"/>
    </source>
</evidence>
<protein>
    <submittedName>
        <fullName evidence="2">Uncharacterized protein</fullName>
    </submittedName>
</protein>
<dbReference type="Proteomes" id="UP000295274">
    <property type="component" value="Unassembled WGS sequence"/>
</dbReference>
<keyword evidence="1" id="KW-1133">Transmembrane helix</keyword>
<evidence type="ECO:0000313" key="3">
    <source>
        <dbReference type="Proteomes" id="UP000295274"/>
    </source>
</evidence>
<accession>A0A4R7CY76</accession>
<gene>
    <name evidence="2" type="ORF">DFQ03_3444</name>
</gene>
<proteinExistence type="predicted"/>